<evidence type="ECO:0000313" key="5">
    <source>
        <dbReference type="Ensembl" id="ENSCMIP00000038454.1"/>
    </source>
</evidence>
<sequence>MHALVHTRALSHTHTLSHTRARALSYTRRRALTHARTCSHTRARALSHARALSYTRVRSHTRTRSLACVRSCTQALSPDANLLDVTSPFPLQVIKEYERAVMFRLGRIIRGGLRGPGIFWFVPCIDTFKRVDLRTVAFSVATQEVLTKDSVTIMVDAVVFYRVVDPVVSVLSVVDANMATHLLAQTSLRTVLGTKNLTDILADREEMAEEMEKILYSASKDWGIKVQRVEFKDVKLPKMLQRAMAMEAKATRDTKALVISSQGELDASLALKTAAVIMSQSPSALQLRYLLTLSEITTKRKSTIIFPISF</sequence>
<evidence type="ECO:0000256" key="2">
    <source>
        <dbReference type="ARBA" id="ARBA00053394"/>
    </source>
</evidence>
<evidence type="ECO:0000256" key="3">
    <source>
        <dbReference type="ARBA" id="ARBA00071670"/>
    </source>
</evidence>
<dbReference type="GO" id="GO:0009898">
    <property type="term" value="C:cytoplasmic side of plasma membrane"/>
    <property type="evidence" value="ECO:0007669"/>
    <property type="project" value="UniProtKB-ARBA"/>
</dbReference>
<dbReference type="Gene3D" id="3.30.479.30">
    <property type="entry name" value="Band 7 domain"/>
    <property type="match status" value="1"/>
</dbReference>
<gene>
    <name evidence="5" type="primary">LOC103190043</name>
</gene>
<dbReference type="InterPro" id="IPR036013">
    <property type="entry name" value="Band_7/SPFH_dom_sf"/>
</dbReference>
<dbReference type="InParanoid" id="A0A4W3J5P4"/>
<dbReference type="PANTHER" id="PTHR10264">
    <property type="entry name" value="BAND 7 PROTEIN-RELATED"/>
    <property type="match status" value="1"/>
</dbReference>
<dbReference type="SUPFAM" id="SSF117892">
    <property type="entry name" value="Band 7/SPFH domain"/>
    <property type="match status" value="1"/>
</dbReference>
<protein>
    <recommendedName>
        <fullName evidence="3">Podocin</fullName>
    </recommendedName>
</protein>
<dbReference type="GeneTree" id="ENSGT01030000234614"/>
<dbReference type="FunFam" id="3.30.479.30:FF:000004">
    <property type="entry name" value="Putative membrane protease family, stomatin"/>
    <property type="match status" value="1"/>
</dbReference>
<comment type="function">
    <text evidence="2">Plays a role in the regulation of glomerular permeability, acting probably as a linker between the plasma membrane and the cytoskeleton.</text>
</comment>
<evidence type="ECO:0000313" key="6">
    <source>
        <dbReference type="Proteomes" id="UP000314986"/>
    </source>
</evidence>
<accession>A0A4W3J5P4</accession>
<dbReference type="InterPro" id="IPR001972">
    <property type="entry name" value="Stomatin_HflK_fam"/>
</dbReference>
<evidence type="ECO:0000256" key="1">
    <source>
        <dbReference type="ARBA" id="ARBA00008164"/>
    </source>
</evidence>
<proteinExistence type="inferred from homology"/>
<reference evidence="5" key="5">
    <citation type="submission" date="2025-09" db="UniProtKB">
        <authorList>
            <consortium name="Ensembl"/>
        </authorList>
    </citation>
    <scope>IDENTIFICATION</scope>
</reference>
<dbReference type="Proteomes" id="UP000314986">
    <property type="component" value="Unassembled WGS sequence"/>
</dbReference>
<dbReference type="AlphaFoldDB" id="A0A4W3J5P4"/>
<name>A0A4W3J5P4_CALMI</name>
<reference evidence="6" key="3">
    <citation type="journal article" date="2014" name="Nature">
        <title>Elephant shark genome provides unique insights into gnathostome evolution.</title>
        <authorList>
            <consortium name="International Elephant Shark Genome Sequencing Consortium"/>
            <person name="Venkatesh B."/>
            <person name="Lee A.P."/>
            <person name="Ravi V."/>
            <person name="Maurya A.K."/>
            <person name="Lian M.M."/>
            <person name="Swann J.B."/>
            <person name="Ohta Y."/>
            <person name="Flajnik M.F."/>
            <person name="Sutoh Y."/>
            <person name="Kasahara M."/>
            <person name="Hoon S."/>
            <person name="Gangu V."/>
            <person name="Roy S.W."/>
            <person name="Irimia M."/>
            <person name="Korzh V."/>
            <person name="Kondrychyn I."/>
            <person name="Lim Z.W."/>
            <person name="Tay B.H."/>
            <person name="Tohari S."/>
            <person name="Kong K.W."/>
            <person name="Ho S."/>
            <person name="Lorente-Galdos B."/>
            <person name="Quilez J."/>
            <person name="Marques-Bonet T."/>
            <person name="Raney B.J."/>
            <person name="Ingham P.W."/>
            <person name="Tay A."/>
            <person name="Hillier L.W."/>
            <person name="Minx P."/>
            <person name="Boehm T."/>
            <person name="Wilson R.K."/>
            <person name="Brenner S."/>
            <person name="Warren W.C."/>
        </authorList>
    </citation>
    <scope>NUCLEOTIDE SEQUENCE [LARGE SCALE GENOMIC DNA]</scope>
</reference>
<comment type="similarity">
    <text evidence="1">Belongs to the band 7/mec-2 family.</text>
</comment>
<keyword evidence="6" id="KW-1185">Reference proteome</keyword>
<reference evidence="6" key="2">
    <citation type="journal article" date="2007" name="PLoS Biol.">
        <title>Survey sequencing and comparative analysis of the elephant shark (Callorhinchus milii) genome.</title>
        <authorList>
            <person name="Venkatesh B."/>
            <person name="Kirkness E.F."/>
            <person name="Loh Y.H."/>
            <person name="Halpern A.L."/>
            <person name="Lee A.P."/>
            <person name="Johnson J."/>
            <person name="Dandona N."/>
            <person name="Viswanathan L.D."/>
            <person name="Tay A."/>
            <person name="Venter J.C."/>
            <person name="Strausberg R.L."/>
            <person name="Brenner S."/>
        </authorList>
    </citation>
    <scope>NUCLEOTIDE SEQUENCE [LARGE SCALE GENOMIC DNA]</scope>
</reference>
<evidence type="ECO:0000259" key="4">
    <source>
        <dbReference type="SMART" id="SM00244"/>
    </source>
</evidence>
<dbReference type="InterPro" id="IPR001107">
    <property type="entry name" value="Band_7"/>
</dbReference>
<feature type="domain" description="Band 7" evidence="4">
    <location>
        <begin position="89"/>
        <end position="248"/>
    </location>
</feature>
<dbReference type="PANTHER" id="PTHR10264:SF117">
    <property type="entry name" value="ERYTHROCYTE BAND 7 INTEGRAL MEMBRANE PROTEIN-LIKE"/>
    <property type="match status" value="1"/>
</dbReference>
<organism evidence="5 6">
    <name type="scientific">Callorhinchus milii</name>
    <name type="common">Ghost shark</name>
    <dbReference type="NCBI Taxonomy" id="7868"/>
    <lineage>
        <taxon>Eukaryota</taxon>
        <taxon>Metazoa</taxon>
        <taxon>Chordata</taxon>
        <taxon>Craniata</taxon>
        <taxon>Vertebrata</taxon>
        <taxon>Chondrichthyes</taxon>
        <taxon>Holocephali</taxon>
        <taxon>Chimaeriformes</taxon>
        <taxon>Callorhinchidae</taxon>
        <taxon>Callorhinchus</taxon>
    </lineage>
</organism>
<reference evidence="5" key="4">
    <citation type="submission" date="2025-08" db="UniProtKB">
        <authorList>
            <consortium name="Ensembl"/>
        </authorList>
    </citation>
    <scope>IDENTIFICATION</scope>
</reference>
<reference evidence="6" key="1">
    <citation type="journal article" date="2006" name="Science">
        <title>Ancient noncoding elements conserved in the human genome.</title>
        <authorList>
            <person name="Venkatesh B."/>
            <person name="Kirkness E.F."/>
            <person name="Loh Y.H."/>
            <person name="Halpern A.L."/>
            <person name="Lee A.P."/>
            <person name="Johnson J."/>
            <person name="Dandona N."/>
            <person name="Viswanathan L.D."/>
            <person name="Tay A."/>
            <person name="Venter J.C."/>
            <person name="Strausberg R.L."/>
            <person name="Brenner S."/>
        </authorList>
    </citation>
    <scope>NUCLEOTIDE SEQUENCE [LARGE SCALE GENOMIC DNA]</scope>
</reference>
<dbReference type="STRING" id="7868.ENSCMIP00000038454"/>
<dbReference type="PRINTS" id="PR00721">
    <property type="entry name" value="STOMATIN"/>
</dbReference>
<dbReference type="Gene3D" id="6.10.250.2090">
    <property type="match status" value="1"/>
</dbReference>
<dbReference type="Pfam" id="PF01145">
    <property type="entry name" value="Band_7"/>
    <property type="match status" value="1"/>
</dbReference>
<dbReference type="Ensembl" id="ENSCMIT00000039004.1">
    <property type="protein sequence ID" value="ENSCMIP00000038454.1"/>
    <property type="gene ID" value="ENSCMIG00000016139.1"/>
</dbReference>
<dbReference type="SMART" id="SM00244">
    <property type="entry name" value="PHB"/>
    <property type="match status" value="1"/>
</dbReference>
<dbReference type="InterPro" id="IPR043202">
    <property type="entry name" value="Band-7_stomatin-like"/>
</dbReference>